<keyword evidence="3" id="KW-0963">Cytoplasm</keyword>
<accession>A0AAW0NTJ4</accession>
<evidence type="ECO:0000313" key="5">
    <source>
        <dbReference type="Proteomes" id="UP001460270"/>
    </source>
</evidence>
<name>A0AAW0NTJ4_9GOBI</name>
<proteinExistence type="inferred from homology"/>
<dbReference type="InterPro" id="IPR012918">
    <property type="entry name" value="RTP801-like"/>
</dbReference>
<gene>
    <name evidence="4" type="ORF">WMY93_020324</name>
</gene>
<evidence type="ECO:0000256" key="3">
    <source>
        <dbReference type="ARBA" id="ARBA00022490"/>
    </source>
</evidence>
<evidence type="ECO:0000256" key="1">
    <source>
        <dbReference type="ARBA" id="ARBA00004496"/>
    </source>
</evidence>
<dbReference type="Pfam" id="PF07809">
    <property type="entry name" value="RTP801_C"/>
    <property type="match status" value="1"/>
</dbReference>
<dbReference type="InterPro" id="IPR038281">
    <property type="entry name" value="RTP801-like_C_sf"/>
</dbReference>
<reference evidence="5" key="1">
    <citation type="submission" date="2024-04" db="EMBL/GenBank/DDBJ databases">
        <title>Salinicola lusitanus LLJ914,a marine bacterium isolated from the Okinawa Trough.</title>
        <authorList>
            <person name="Li J."/>
        </authorList>
    </citation>
    <scope>NUCLEOTIDE SEQUENCE [LARGE SCALE GENOMIC DNA]</scope>
</reference>
<dbReference type="PANTHER" id="PTHR12478:SF18">
    <property type="entry name" value="REGULATED IN DEVELOPMENT AND DNA DAMAGE RESPONSE 2"/>
    <property type="match status" value="1"/>
</dbReference>
<keyword evidence="5" id="KW-1185">Reference proteome</keyword>
<dbReference type="AlphaFoldDB" id="A0AAW0NTJ4"/>
<evidence type="ECO:0000313" key="4">
    <source>
        <dbReference type="EMBL" id="KAK7899471.1"/>
    </source>
</evidence>
<comment type="subcellular location">
    <subcellularLocation>
        <location evidence="1">Cytoplasm</location>
    </subcellularLocation>
</comment>
<dbReference type="GO" id="GO:0005737">
    <property type="term" value="C:cytoplasm"/>
    <property type="evidence" value="ECO:0007669"/>
    <property type="project" value="UniProtKB-SubCell"/>
</dbReference>
<protein>
    <submittedName>
        <fullName evidence="4">Uncharacterized protein</fullName>
    </submittedName>
</protein>
<comment type="similarity">
    <text evidence="2">Belongs to the DDIT4 family.</text>
</comment>
<dbReference type="Proteomes" id="UP001460270">
    <property type="component" value="Unassembled WGS sequence"/>
</dbReference>
<sequence length="204" mass="23133">MVYTAALLFGHGLLPEENVMEKKLFYPDKMQQAARCSRRGSVESYEDTDNNSLRKLLGTFEATLEDEERLLQDSVTQQLELCLVQAKTSALHCRALMLPRHMTSRVSRDVVRASADEPCGLRGASVRVFAETKDGPVFLGGFRPDPDVTATFELSVWFRVDPERGWTPLRHLFEPGKTVKLRAEYKLVKRKLYSSASPVVHDFN</sequence>
<dbReference type="Gene3D" id="3.90.470.40">
    <property type="entry name" value="RTP801-like"/>
    <property type="match status" value="1"/>
</dbReference>
<organism evidence="4 5">
    <name type="scientific">Mugilogobius chulae</name>
    <name type="common">yellowstripe goby</name>
    <dbReference type="NCBI Taxonomy" id="88201"/>
    <lineage>
        <taxon>Eukaryota</taxon>
        <taxon>Metazoa</taxon>
        <taxon>Chordata</taxon>
        <taxon>Craniata</taxon>
        <taxon>Vertebrata</taxon>
        <taxon>Euteleostomi</taxon>
        <taxon>Actinopterygii</taxon>
        <taxon>Neopterygii</taxon>
        <taxon>Teleostei</taxon>
        <taxon>Neoteleostei</taxon>
        <taxon>Acanthomorphata</taxon>
        <taxon>Gobiaria</taxon>
        <taxon>Gobiiformes</taxon>
        <taxon>Gobioidei</taxon>
        <taxon>Gobiidae</taxon>
        <taxon>Gobionellinae</taxon>
        <taxon>Mugilogobius</taxon>
    </lineage>
</organism>
<dbReference type="EMBL" id="JBBPFD010000014">
    <property type="protein sequence ID" value="KAK7899471.1"/>
    <property type="molecule type" value="Genomic_DNA"/>
</dbReference>
<dbReference type="PANTHER" id="PTHR12478">
    <property type="entry name" value="DNA-DAMAGE-INDUCIBLE TRANSCRIPT 4 PROTEIN DDIT4"/>
    <property type="match status" value="1"/>
</dbReference>
<evidence type="ECO:0000256" key="2">
    <source>
        <dbReference type="ARBA" id="ARBA00010670"/>
    </source>
</evidence>
<dbReference type="GO" id="GO:0009968">
    <property type="term" value="P:negative regulation of signal transduction"/>
    <property type="evidence" value="ECO:0007669"/>
    <property type="project" value="InterPro"/>
</dbReference>
<comment type="caution">
    <text evidence="4">The sequence shown here is derived from an EMBL/GenBank/DDBJ whole genome shotgun (WGS) entry which is preliminary data.</text>
</comment>